<reference evidence="6 7" key="1">
    <citation type="submission" date="2017-08" db="EMBL/GenBank/DDBJ databases">
        <title>Pusillimonas indicus sp. nov., a member of the family Alcaligenaceae isolated from surface seawater.</title>
        <authorList>
            <person name="Li J."/>
        </authorList>
    </citation>
    <scope>NUCLEOTIDE SEQUENCE [LARGE SCALE GENOMIC DNA]</scope>
    <source>
        <strain evidence="6 7">17-4A</strain>
    </source>
</reference>
<keyword evidence="7" id="KW-1185">Reference proteome</keyword>
<proteinExistence type="inferred from homology"/>
<protein>
    <submittedName>
        <fullName evidence="6">RNA methyltransferase</fullName>
    </submittedName>
</protein>
<evidence type="ECO:0000313" key="7">
    <source>
        <dbReference type="Proteomes" id="UP000266483"/>
    </source>
</evidence>
<feature type="domain" description="tRNA/rRNA methyltransferase SpoU type" evidence="5">
    <location>
        <begin position="8"/>
        <end position="162"/>
    </location>
</feature>
<evidence type="ECO:0000256" key="1">
    <source>
        <dbReference type="ARBA" id="ARBA00007228"/>
    </source>
</evidence>
<keyword evidence="3" id="KW-0808">Transferase</keyword>
<dbReference type="InterPro" id="IPR029026">
    <property type="entry name" value="tRNA_m1G_MTases_N"/>
</dbReference>
<dbReference type="PANTHER" id="PTHR42786">
    <property type="entry name" value="TRNA/RRNA METHYLTRANSFERASE"/>
    <property type="match status" value="1"/>
</dbReference>
<keyword evidence="4" id="KW-0949">S-adenosyl-L-methionine</keyword>
<dbReference type="RefSeq" id="WP_114420999.1">
    <property type="nucleotide sequence ID" value="NZ_CP170494.1"/>
</dbReference>
<dbReference type="Proteomes" id="UP000266483">
    <property type="component" value="Unassembled WGS sequence"/>
</dbReference>
<evidence type="ECO:0000256" key="2">
    <source>
        <dbReference type="ARBA" id="ARBA00022603"/>
    </source>
</evidence>
<organism evidence="6 7">
    <name type="scientific">Neopusillimonas maritima</name>
    <dbReference type="NCBI Taxonomy" id="2026239"/>
    <lineage>
        <taxon>Bacteria</taxon>
        <taxon>Pseudomonadati</taxon>
        <taxon>Pseudomonadota</taxon>
        <taxon>Betaproteobacteria</taxon>
        <taxon>Burkholderiales</taxon>
        <taxon>Alcaligenaceae</taxon>
        <taxon>Neopusillimonas</taxon>
    </lineage>
</organism>
<gene>
    <name evidence="6" type="ORF">CJO09_09350</name>
</gene>
<dbReference type="Pfam" id="PF00588">
    <property type="entry name" value="SpoU_methylase"/>
    <property type="match status" value="1"/>
</dbReference>
<evidence type="ECO:0000256" key="4">
    <source>
        <dbReference type="ARBA" id="ARBA00022691"/>
    </source>
</evidence>
<dbReference type="InterPro" id="IPR004384">
    <property type="entry name" value="RNA_MeTrfase_TrmJ/LasT"/>
</dbReference>
<accession>A0ABX9MUZ3</accession>
<dbReference type="PIRSF" id="PIRSF004808">
    <property type="entry name" value="LasT"/>
    <property type="match status" value="1"/>
</dbReference>
<comment type="caution">
    <text evidence="6">The sequence shown here is derived from an EMBL/GenBank/DDBJ whole genome shotgun (WGS) entry which is preliminary data.</text>
</comment>
<dbReference type="InterPro" id="IPR029028">
    <property type="entry name" value="Alpha/beta_knot_MTases"/>
</dbReference>
<dbReference type="CDD" id="cd18093">
    <property type="entry name" value="SpoU-like_TrmJ"/>
    <property type="match status" value="1"/>
</dbReference>
<sequence>MTILFSRIRFIMVQPSHPGNVGAAARAIKTMGFTDLCLVNPEHDNVTRHPDAIALASGAGDVLEQACLVPNLEAALAPLTMAFAMTARERVLGPPVCDIREAAILSQSHVSTHPEGRVGIVLGTERSGLTNEHIAQCQRICHIPANPAYSSLNVAQALQLAAWELRYALSNMPCAAEKIDSPARINYVQNDHGETHPADPEAGDALASQAKINAFLKHWQEALIQIQFLNPAYPKKLIPRMHHLFGRNQMTNDEVDMMRGVCTAMVKAANGQLRKN</sequence>
<evidence type="ECO:0000259" key="5">
    <source>
        <dbReference type="Pfam" id="PF00588"/>
    </source>
</evidence>
<dbReference type="PANTHER" id="PTHR42786:SF1">
    <property type="entry name" value="TRNA (CYTIDINE_URIDINE-2'-O-)-METHYLTRANSFERASE TRMJ"/>
    <property type="match status" value="1"/>
</dbReference>
<dbReference type="GO" id="GO:0032259">
    <property type="term" value="P:methylation"/>
    <property type="evidence" value="ECO:0007669"/>
    <property type="project" value="UniProtKB-KW"/>
</dbReference>
<evidence type="ECO:0000256" key="3">
    <source>
        <dbReference type="ARBA" id="ARBA00022679"/>
    </source>
</evidence>
<evidence type="ECO:0000313" key="6">
    <source>
        <dbReference type="EMBL" id="RII82780.1"/>
    </source>
</evidence>
<dbReference type="Gene3D" id="1.10.8.590">
    <property type="match status" value="1"/>
</dbReference>
<dbReference type="InterPro" id="IPR001537">
    <property type="entry name" value="SpoU_MeTrfase"/>
</dbReference>
<comment type="similarity">
    <text evidence="1">Belongs to the class IV-like SAM-binding methyltransferase superfamily. RNA methyltransferase TrmH family.</text>
</comment>
<dbReference type="SUPFAM" id="SSF75217">
    <property type="entry name" value="alpha/beta knot"/>
    <property type="match status" value="1"/>
</dbReference>
<dbReference type="Gene3D" id="3.40.1280.10">
    <property type="match status" value="1"/>
</dbReference>
<dbReference type="EMBL" id="NQOU01000003">
    <property type="protein sequence ID" value="RII82780.1"/>
    <property type="molecule type" value="Genomic_DNA"/>
</dbReference>
<keyword evidence="2 6" id="KW-0489">Methyltransferase</keyword>
<name>A0ABX9MUZ3_9BURK</name>
<dbReference type="GO" id="GO:0008168">
    <property type="term" value="F:methyltransferase activity"/>
    <property type="evidence" value="ECO:0007669"/>
    <property type="project" value="UniProtKB-KW"/>
</dbReference>